<evidence type="ECO:0000313" key="2">
    <source>
        <dbReference type="EMBL" id="EJF51739.1"/>
    </source>
</evidence>
<proteinExistence type="predicted"/>
<gene>
    <name evidence="2" type="ORF">HMPREF1317_0691</name>
</gene>
<dbReference type="Proteomes" id="UP000004578">
    <property type="component" value="Unassembled WGS sequence"/>
</dbReference>
<organism evidence="2 3">
    <name type="scientific">Schaalia georgiae F0490</name>
    <dbReference type="NCBI Taxonomy" id="1125717"/>
    <lineage>
        <taxon>Bacteria</taxon>
        <taxon>Bacillati</taxon>
        <taxon>Actinomycetota</taxon>
        <taxon>Actinomycetes</taxon>
        <taxon>Actinomycetales</taxon>
        <taxon>Actinomycetaceae</taxon>
        <taxon>Schaalia</taxon>
    </lineage>
</organism>
<name>J0NW88_9ACTO</name>
<feature type="region of interest" description="Disordered" evidence="1">
    <location>
        <begin position="51"/>
        <end position="101"/>
    </location>
</feature>
<evidence type="ECO:0000313" key="3">
    <source>
        <dbReference type="Proteomes" id="UP000004578"/>
    </source>
</evidence>
<sequence length="101" mass="11444">MTIRAAIRVCGTPEDRLWTRRGLRSHRRTDYMEHMFDGAATRRIYRSVPPRRRTGSVRWIQRASSRPVSRVRASHTRSGSVPAPSASAAVAPSSARWRSVT</sequence>
<comment type="caution">
    <text evidence="2">The sequence shown here is derived from an EMBL/GenBank/DDBJ whole genome shotgun (WGS) entry which is preliminary data.</text>
</comment>
<feature type="compositionally biased region" description="Low complexity" evidence="1">
    <location>
        <begin position="62"/>
        <end position="101"/>
    </location>
</feature>
<protein>
    <submittedName>
        <fullName evidence="2">Uncharacterized protein</fullName>
    </submittedName>
</protein>
<evidence type="ECO:0000256" key="1">
    <source>
        <dbReference type="SAM" id="MobiDB-lite"/>
    </source>
</evidence>
<dbReference type="EMBL" id="AKFS01000002">
    <property type="protein sequence ID" value="EJF51739.1"/>
    <property type="molecule type" value="Genomic_DNA"/>
</dbReference>
<accession>J0NW88</accession>
<dbReference type="AlphaFoldDB" id="J0NW88"/>
<keyword evidence="3" id="KW-1185">Reference proteome</keyword>
<reference evidence="2 3" key="1">
    <citation type="submission" date="2012-05" db="EMBL/GenBank/DDBJ databases">
        <authorList>
            <person name="Harkins D.M."/>
            <person name="Madupu R."/>
            <person name="Durkin A.S."/>
            <person name="Torralba M."/>
            <person name="Methe B."/>
            <person name="Sutton G.G."/>
            <person name="Nelson K.E."/>
        </authorList>
    </citation>
    <scope>NUCLEOTIDE SEQUENCE [LARGE SCALE GENOMIC DNA]</scope>
    <source>
        <strain evidence="2 3">F0490</strain>
    </source>
</reference>